<proteinExistence type="predicted"/>
<reference evidence="1" key="1">
    <citation type="submission" date="2020-01" db="EMBL/GenBank/DDBJ databases">
        <authorList>
            <person name="Meier V. D."/>
            <person name="Meier V D."/>
        </authorList>
    </citation>
    <scope>NUCLEOTIDE SEQUENCE</scope>
    <source>
        <strain evidence="1">HLG_WM_MAG_04</strain>
    </source>
</reference>
<organism evidence="1">
    <name type="scientific">uncultured Sulfurovum sp</name>
    <dbReference type="NCBI Taxonomy" id="269237"/>
    <lineage>
        <taxon>Bacteria</taxon>
        <taxon>Pseudomonadati</taxon>
        <taxon>Campylobacterota</taxon>
        <taxon>Epsilonproteobacteria</taxon>
        <taxon>Campylobacterales</taxon>
        <taxon>Sulfurovaceae</taxon>
        <taxon>Sulfurovum</taxon>
        <taxon>environmental samples</taxon>
    </lineage>
</organism>
<sequence length="78" mass="9049">MEAIDLRQNLITTINTLPSDMLEELNKFISFLEYKNTSNSKNLKEEVLNNLRTSAKEMQMIKEGKLKAKNANEFLDEL</sequence>
<name>A0A6S6TP62_9BACT</name>
<evidence type="ECO:0000313" key="1">
    <source>
        <dbReference type="EMBL" id="CAA6816669.1"/>
    </source>
</evidence>
<dbReference type="AlphaFoldDB" id="A0A6S6TP62"/>
<gene>
    <name evidence="1" type="ORF">HELGO_WM7330</name>
</gene>
<dbReference type="EMBL" id="CACVAX010000045">
    <property type="protein sequence ID" value="CAA6816669.1"/>
    <property type="molecule type" value="Genomic_DNA"/>
</dbReference>
<evidence type="ECO:0008006" key="2">
    <source>
        <dbReference type="Google" id="ProtNLM"/>
    </source>
</evidence>
<accession>A0A6S6TP62</accession>
<protein>
    <recommendedName>
        <fullName evidence="2">DUF2281 domain-containing protein</fullName>
    </recommendedName>
</protein>